<dbReference type="EMBL" id="RZGK01000015">
    <property type="protein sequence ID" value="KAF9693663.1"/>
    <property type="molecule type" value="Genomic_DNA"/>
</dbReference>
<organism evidence="4 5">
    <name type="scientific">Ascochyta lentis</name>
    <dbReference type="NCBI Taxonomy" id="205686"/>
    <lineage>
        <taxon>Eukaryota</taxon>
        <taxon>Fungi</taxon>
        <taxon>Dikarya</taxon>
        <taxon>Ascomycota</taxon>
        <taxon>Pezizomycotina</taxon>
        <taxon>Dothideomycetes</taxon>
        <taxon>Pleosporomycetidae</taxon>
        <taxon>Pleosporales</taxon>
        <taxon>Pleosporineae</taxon>
        <taxon>Didymellaceae</taxon>
        <taxon>Ascochyta</taxon>
    </lineage>
</organism>
<evidence type="ECO:0008006" key="6">
    <source>
        <dbReference type="Google" id="ProtNLM"/>
    </source>
</evidence>
<name>A0A8H7J1U6_9PLEO</name>
<dbReference type="PANTHER" id="PTHR24198">
    <property type="entry name" value="ANKYRIN REPEAT AND PROTEIN KINASE DOMAIN-CONTAINING PROTEIN"/>
    <property type="match status" value="1"/>
</dbReference>
<dbReference type="PANTHER" id="PTHR24198:SF165">
    <property type="entry name" value="ANKYRIN REPEAT-CONTAINING PROTEIN-RELATED"/>
    <property type="match status" value="1"/>
</dbReference>
<evidence type="ECO:0000256" key="3">
    <source>
        <dbReference type="PROSITE-ProRule" id="PRU00023"/>
    </source>
</evidence>
<evidence type="ECO:0000256" key="1">
    <source>
        <dbReference type="ARBA" id="ARBA00022737"/>
    </source>
</evidence>
<dbReference type="SUPFAM" id="SSF48403">
    <property type="entry name" value="Ankyrin repeat"/>
    <property type="match status" value="1"/>
</dbReference>
<dbReference type="SMART" id="SM00248">
    <property type="entry name" value="ANK"/>
    <property type="match status" value="6"/>
</dbReference>
<proteinExistence type="predicted"/>
<keyword evidence="2 3" id="KW-0040">ANK repeat</keyword>
<accession>A0A8H7J1U6</accession>
<keyword evidence="1" id="KW-0677">Repeat</keyword>
<evidence type="ECO:0000313" key="5">
    <source>
        <dbReference type="Proteomes" id="UP000651452"/>
    </source>
</evidence>
<dbReference type="PROSITE" id="PS50088">
    <property type="entry name" value="ANK_REPEAT"/>
    <property type="match status" value="1"/>
</dbReference>
<dbReference type="Gene3D" id="1.25.40.20">
    <property type="entry name" value="Ankyrin repeat-containing domain"/>
    <property type="match status" value="2"/>
</dbReference>
<dbReference type="Pfam" id="PF12796">
    <property type="entry name" value="Ank_2"/>
    <property type="match status" value="2"/>
</dbReference>
<dbReference type="AlphaFoldDB" id="A0A8H7J1U6"/>
<evidence type="ECO:0000313" key="4">
    <source>
        <dbReference type="EMBL" id="KAF9693663.1"/>
    </source>
</evidence>
<evidence type="ECO:0000256" key="2">
    <source>
        <dbReference type="ARBA" id="ARBA00023043"/>
    </source>
</evidence>
<keyword evidence="5" id="KW-1185">Reference proteome</keyword>
<reference evidence="4" key="2">
    <citation type="submission" date="2020-09" db="EMBL/GenBank/DDBJ databases">
        <title>Reference genome assembly for Australian Ascochyta lentis isolate Al4.</title>
        <authorList>
            <person name="Lee R.C."/>
            <person name="Farfan-Caceres L.M."/>
            <person name="Debler J.W."/>
            <person name="Williams A.H."/>
            <person name="Henares B.M."/>
        </authorList>
    </citation>
    <scope>NUCLEOTIDE SEQUENCE</scope>
    <source>
        <strain evidence="4">Al4</strain>
    </source>
</reference>
<gene>
    <name evidence="4" type="ORF">EKO04_008128</name>
</gene>
<feature type="repeat" description="ANK" evidence="3">
    <location>
        <begin position="335"/>
        <end position="367"/>
    </location>
</feature>
<dbReference type="Proteomes" id="UP000651452">
    <property type="component" value="Unassembled WGS sequence"/>
</dbReference>
<reference evidence="4" key="1">
    <citation type="submission" date="2018-12" db="EMBL/GenBank/DDBJ databases">
        <authorList>
            <person name="Syme R.A."/>
            <person name="Farfan-Caceres L."/>
            <person name="Lichtenzveig J."/>
        </authorList>
    </citation>
    <scope>NUCLEOTIDE SEQUENCE</scope>
    <source>
        <strain evidence="4">Al4</strain>
    </source>
</reference>
<dbReference type="PROSITE" id="PS50297">
    <property type="entry name" value="ANK_REP_REGION"/>
    <property type="match status" value="1"/>
</dbReference>
<dbReference type="InterPro" id="IPR002110">
    <property type="entry name" value="Ankyrin_rpt"/>
</dbReference>
<dbReference type="OrthoDB" id="427518at2759"/>
<comment type="caution">
    <text evidence="4">The sequence shown here is derived from an EMBL/GenBank/DDBJ whole genome shotgun (WGS) entry which is preliminary data.</text>
</comment>
<sequence>MVIADNPLAEIAARTWIDQEAGLDRSELLNIPYDKWLEKGGRDLVKAMGLINGIFMANRVGDLTAQSDRTKPHDATIVSRGNFDIWSDAEAFIENNPKFLDAEQEEEYYDDNERSLANPVSGLKDTRLFSPEQNTTINKFSALVAVTDPSGYTRFYEGGPSDRRRIINIGEEVFVFDNVDNAIRASNSLRIYQMASKGRLDVDGLRRMLQHGADINALTGLYGTPLAAACGGPRPDWVTARLLIEKGDAEVCVRGPFGFPLEIAAAKGDQKIVKMLLEHTRLRKISHDHKPVSESLHAGLHAACRHGFVFIVYMILDEYKAITGTEMVVDYVDQRYGSALQVACLRGHVEVVKLLLDKHADMYKETGLFGTPLSAACVQGHQKIVQELIDRGFKFATQTRSTSPLYWACMYGHENIANILMSQEEININALGDVQGATSNELKHRGRELLNQMLQHTYVSIDGRLRASVGRHVLRKETRLQISL</sequence>
<protein>
    <recommendedName>
        <fullName evidence="6">Ankyrin</fullName>
    </recommendedName>
</protein>
<dbReference type="InterPro" id="IPR036770">
    <property type="entry name" value="Ankyrin_rpt-contain_sf"/>
</dbReference>